<proteinExistence type="predicted"/>
<organism evidence="2 3">
    <name type="scientific">Rotaria magnacalcarata</name>
    <dbReference type="NCBI Taxonomy" id="392030"/>
    <lineage>
        <taxon>Eukaryota</taxon>
        <taxon>Metazoa</taxon>
        <taxon>Spiralia</taxon>
        <taxon>Gnathifera</taxon>
        <taxon>Rotifera</taxon>
        <taxon>Eurotatoria</taxon>
        <taxon>Bdelloidea</taxon>
        <taxon>Philodinida</taxon>
        <taxon>Philodinidae</taxon>
        <taxon>Rotaria</taxon>
    </lineage>
</organism>
<dbReference type="InterPro" id="IPR036179">
    <property type="entry name" value="Ig-like_dom_sf"/>
</dbReference>
<accession>A0A8S2ZZ16</accession>
<sequence length="80" mass="9394">SIQQADFGSYRCLAFNGLLRQSSTAYLTEFHRPRITIQPSALTSRMDLRRGQSIDLQCHIDNEQYKVEWHFGNKIIRNNH</sequence>
<dbReference type="EMBL" id="CAJOBI010113137">
    <property type="protein sequence ID" value="CAF4642729.1"/>
    <property type="molecule type" value="Genomic_DNA"/>
</dbReference>
<evidence type="ECO:0000313" key="2">
    <source>
        <dbReference type="EMBL" id="CAF4642729.1"/>
    </source>
</evidence>
<feature type="non-terminal residue" evidence="2">
    <location>
        <position position="1"/>
    </location>
</feature>
<dbReference type="AlphaFoldDB" id="A0A8S2ZZ16"/>
<dbReference type="SUPFAM" id="SSF48726">
    <property type="entry name" value="Immunoglobulin"/>
    <property type="match status" value="1"/>
</dbReference>
<evidence type="ECO:0000259" key="1">
    <source>
        <dbReference type="PROSITE" id="PS50835"/>
    </source>
</evidence>
<feature type="non-terminal residue" evidence="2">
    <location>
        <position position="80"/>
    </location>
</feature>
<reference evidence="2" key="1">
    <citation type="submission" date="2021-02" db="EMBL/GenBank/DDBJ databases">
        <authorList>
            <person name="Nowell W R."/>
        </authorList>
    </citation>
    <scope>NUCLEOTIDE SEQUENCE</scope>
</reference>
<protein>
    <recommendedName>
        <fullName evidence="1">Ig-like domain-containing protein</fullName>
    </recommendedName>
</protein>
<comment type="caution">
    <text evidence="2">The sequence shown here is derived from an EMBL/GenBank/DDBJ whole genome shotgun (WGS) entry which is preliminary data.</text>
</comment>
<name>A0A8S2ZZ16_9BILA</name>
<evidence type="ECO:0000313" key="3">
    <source>
        <dbReference type="Proteomes" id="UP000676336"/>
    </source>
</evidence>
<feature type="domain" description="Ig-like" evidence="1">
    <location>
        <begin position="33"/>
        <end position="80"/>
    </location>
</feature>
<gene>
    <name evidence="2" type="ORF">SMN809_LOCUS40762</name>
</gene>
<dbReference type="Proteomes" id="UP000676336">
    <property type="component" value="Unassembled WGS sequence"/>
</dbReference>
<dbReference type="PROSITE" id="PS50835">
    <property type="entry name" value="IG_LIKE"/>
    <property type="match status" value="1"/>
</dbReference>
<dbReference type="InterPro" id="IPR007110">
    <property type="entry name" value="Ig-like_dom"/>
</dbReference>